<name>A0ABV9QRL5_9GAMM</name>
<dbReference type="Pfam" id="PF02698">
    <property type="entry name" value="DUF218"/>
    <property type="match status" value="1"/>
</dbReference>
<keyword evidence="1" id="KW-0472">Membrane</keyword>
<evidence type="ECO:0000313" key="3">
    <source>
        <dbReference type="EMBL" id="MFC4819716.1"/>
    </source>
</evidence>
<feature type="transmembrane region" description="Helical" evidence="1">
    <location>
        <begin position="6"/>
        <end position="22"/>
    </location>
</feature>
<gene>
    <name evidence="3" type="ORF">ACFO6Q_05250</name>
</gene>
<evidence type="ECO:0000256" key="1">
    <source>
        <dbReference type="SAM" id="Phobius"/>
    </source>
</evidence>
<feature type="transmembrane region" description="Helical" evidence="1">
    <location>
        <begin position="34"/>
        <end position="55"/>
    </location>
</feature>
<evidence type="ECO:0000259" key="2">
    <source>
        <dbReference type="Pfam" id="PF02698"/>
    </source>
</evidence>
<keyword evidence="4" id="KW-1185">Reference proteome</keyword>
<protein>
    <submittedName>
        <fullName evidence="3">YdcF family protein</fullName>
    </submittedName>
</protein>
<dbReference type="Gene3D" id="3.40.50.620">
    <property type="entry name" value="HUPs"/>
    <property type="match status" value="1"/>
</dbReference>
<dbReference type="PANTHER" id="PTHR30336">
    <property type="entry name" value="INNER MEMBRANE PROTEIN, PROBABLE PERMEASE"/>
    <property type="match status" value="1"/>
</dbReference>
<accession>A0ABV9QRL5</accession>
<keyword evidence="1" id="KW-0812">Transmembrane</keyword>
<organism evidence="3 4">
    <name type="scientific">Dokdonella ginsengisoli</name>
    <dbReference type="NCBI Taxonomy" id="363846"/>
    <lineage>
        <taxon>Bacteria</taxon>
        <taxon>Pseudomonadati</taxon>
        <taxon>Pseudomonadota</taxon>
        <taxon>Gammaproteobacteria</taxon>
        <taxon>Lysobacterales</taxon>
        <taxon>Rhodanobacteraceae</taxon>
        <taxon>Dokdonella</taxon>
    </lineage>
</organism>
<dbReference type="InterPro" id="IPR003848">
    <property type="entry name" value="DUF218"/>
</dbReference>
<evidence type="ECO:0000313" key="4">
    <source>
        <dbReference type="Proteomes" id="UP001595886"/>
    </source>
</evidence>
<dbReference type="PANTHER" id="PTHR30336:SF4">
    <property type="entry name" value="ENVELOPE BIOGENESIS FACTOR ELYC"/>
    <property type="match status" value="1"/>
</dbReference>
<comment type="caution">
    <text evidence="3">The sequence shown here is derived from an EMBL/GenBank/DDBJ whole genome shotgun (WGS) entry which is preliminary data.</text>
</comment>
<dbReference type="EMBL" id="JBHSHD010000005">
    <property type="protein sequence ID" value="MFC4819716.1"/>
    <property type="molecule type" value="Genomic_DNA"/>
</dbReference>
<dbReference type="Proteomes" id="UP001595886">
    <property type="component" value="Unassembled WGS sequence"/>
</dbReference>
<keyword evidence="1" id="KW-1133">Transmembrane helix</keyword>
<reference evidence="4" key="1">
    <citation type="journal article" date="2019" name="Int. J. Syst. Evol. Microbiol.">
        <title>The Global Catalogue of Microorganisms (GCM) 10K type strain sequencing project: providing services to taxonomists for standard genome sequencing and annotation.</title>
        <authorList>
            <consortium name="The Broad Institute Genomics Platform"/>
            <consortium name="The Broad Institute Genome Sequencing Center for Infectious Disease"/>
            <person name="Wu L."/>
            <person name="Ma J."/>
        </authorList>
    </citation>
    <scope>NUCLEOTIDE SEQUENCE [LARGE SCALE GENOMIC DNA]</scope>
    <source>
        <strain evidence="4">CCUG 30340</strain>
    </source>
</reference>
<dbReference type="RefSeq" id="WP_380019511.1">
    <property type="nucleotide sequence ID" value="NZ_JBHSHD010000005.1"/>
</dbReference>
<dbReference type="CDD" id="cd06259">
    <property type="entry name" value="YdcF-like"/>
    <property type="match status" value="1"/>
</dbReference>
<sequence>MIDFLLSPLTWLLASFALLLVLPRRRLPRRLAAALAVLAVVATTPLGANALVWMVELAPDDAASCHGPAPAIVVLGGGFERDPADERDVAALSGTGLRRLLAAAALHEHNRDARLYIAGAADDDGIPESVVMATLAQRLGVPADAVSTERTSMTTWENAQNLRALPQPPPVRIALVTSALHLPRALAAFRAAGFEPCAIASDSVYVPPQDLGYFLPRASALRKADDAIHEIVGSLWYRWLALRAGS</sequence>
<dbReference type="InterPro" id="IPR014729">
    <property type="entry name" value="Rossmann-like_a/b/a_fold"/>
</dbReference>
<dbReference type="InterPro" id="IPR051599">
    <property type="entry name" value="Cell_Envelope_Assoc"/>
</dbReference>
<proteinExistence type="predicted"/>
<feature type="domain" description="DUF218" evidence="2">
    <location>
        <begin position="71"/>
        <end position="233"/>
    </location>
</feature>